<dbReference type="EMBL" id="BRYB01004316">
    <property type="protein sequence ID" value="GMI29039.1"/>
    <property type="molecule type" value="Genomic_DNA"/>
</dbReference>
<feature type="region of interest" description="Disordered" evidence="1">
    <location>
        <begin position="161"/>
        <end position="204"/>
    </location>
</feature>
<protein>
    <recommendedName>
        <fullName evidence="2">AMMECR1 domain-containing protein</fullName>
    </recommendedName>
</protein>
<evidence type="ECO:0000256" key="1">
    <source>
        <dbReference type="SAM" id="MobiDB-lite"/>
    </source>
</evidence>
<accession>A0ABQ6MM36</accession>
<dbReference type="PANTHER" id="PTHR13016:SF0">
    <property type="entry name" value="AMME SYNDROME CANDIDATE GENE 1 PROTEIN"/>
    <property type="match status" value="1"/>
</dbReference>
<feature type="compositionally biased region" description="Acidic residues" evidence="1">
    <location>
        <begin position="465"/>
        <end position="475"/>
    </location>
</feature>
<dbReference type="Gene3D" id="3.30.700.20">
    <property type="entry name" value="Hypothetical protein ph0010, domain 1"/>
    <property type="match status" value="1"/>
</dbReference>
<name>A0ABQ6MM36_9STRA</name>
<dbReference type="InterPro" id="IPR036071">
    <property type="entry name" value="AMMECR1_dom_sf"/>
</dbReference>
<dbReference type="InterPro" id="IPR023473">
    <property type="entry name" value="AMMECR1"/>
</dbReference>
<dbReference type="PANTHER" id="PTHR13016">
    <property type="entry name" value="AMMECR1 HOMOLOG"/>
    <property type="match status" value="1"/>
</dbReference>
<dbReference type="InterPro" id="IPR027485">
    <property type="entry name" value="AMMECR1_N"/>
</dbReference>
<feature type="compositionally biased region" description="Low complexity" evidence="1">
    <location>
        <begin position="17"/>
        <end position="30"/>
    </location>
</feature>
<sequence length="481" mass="53536">MMSTPNAFDQWTPTPPASSSAPRGSTLPRLSRPPPDPPSDTAFGHMERARSASLFKFRAAAKAVMAMKKMESFLIKDKITWGPATSPYDAISGMITSARSLNSVSYPNVPLPVPMHRADTREIFYTHPVTAGKDLCICCFDALLVYLGAKRKVDKRVNEVKEREREREEELIRGDVVETEEEEEEEEHDALEDASLSDPQTPIPDQTELLEHVVEKVNIPKKYANQQCPLFVTWCKLGGNEESTFVRGKAGTMAPLPLNTSLSLTAIDAGGDGNQLNYFPITPNEVNRLEVNIEIPNHYETVYNVGDWTNGVHGLAIRFEDSVGSRFSGALMPVDTNGIEGDAHEVIKMLMSKAGYRGSVTSRMVKTCILMRFQTTKTSMKFLDYRAVARGRVERKKERELRKQVDEAQKLLRAEEERTKKIEEAEGGGGEKGQGGEEGEKEQRRKKRLSKSKKLRKAAGGLEEVKEEEEEEGGDGGDGKE</sequence>
<gene>
    <name evidence="3" type="ORF">TeGR_g1831</name>
</gene>
<evidence type="ECO:0000313" key="3">
    <source>
        <dbReference type="EMBL" id="GMI29039.1"/>
    </source>
</evidence>
<feature type="region of interest" description="Disordered" evidence="1">
    <location>
        <begin position="1"/>
        <end position="44"/>
    </location>
</feature>
<feature type="compositionally biased region" description="Acidic residues" evidence="1">
    <location>
        <begin position="177"/>
        <end position="192"/>
    </location>
</feature>
<dbReference type="InterPro" id="IPR002733">
    <property type="entry name" value="AMMECR1_domain"/>
</dbReference>
<organism evidence="3 4">
    <name type="scientific">Tetraparma gracilis</name>
    <dbReference type="NCBI Taxonomy" id="2962635"/>
    <lineage>
        <taxon>Eukaryota</taxon>
        <taxon>Sar</taxon>
        <taxon>Stramenopiles</taxon>
        <taxon>Ochrophyta</taxon>
        <taxon>Bolidophyceae</taxon>
        <taxon>Parmales</taxon>
        <taxon>Triparmaceae</taxon>
        <taxon>Tetraparma</taxon>
    </lineage>
</organism>
<evidence type="ECO:0000313" key="4">
    <source>
        <dbReference type="Proteomes" id="UP001165060"/>
    </source>
</evidence>
<feature type="domain" description="AMMECR1" evidence="2">
    <location>
        <begin position="190"/>
        <end position="389"/>
    </location>
</feature>
<keyword evidence="4" id="KW-1185">Reference proteome</keyword>
<dbReference type="PROSITE" id="PS51112">
    <property type="entry name" value="AMMECR1"/>
    <property type="match status" value="1"/>
</dbReference>
<dbReference type="Pfam" id="PF01871">
    <property type="entry name" value="AMMECR1"/>
    <property type="match status" value="1"/>
</dbReference>
<proteinExistence type="predicted"/>
<dbReference type="Proteomes" id="UP001165060">
    <property type="component" value="Unassembled WGS sequence"/>
</dbReference>
<feature type="compositionally biased region" description="Polar residues" evidence="1">
    <location>
        <begin position="1"/>
        <end position="11"/>
    </location>
</feature>
<feature type="compositionally biased region" description="Basic residues" evidence="1">
    <location>
        <begin position="444"/>
        <end position="457"/>
    </location>
</feature>
<dbReference type="SUPFAM" id="SSF143447">
    <property type="entry name" value="AMMECR1-like"/>
    <property type="match status" value="1"/>
</dbReference>
<evidence type="ECO:0000259" key="2">
    <source>
        <dbReference type="PROSITE" id="PS51112"/>
    </source>
</evidence>
<feature type="region of interest" description="Disordered" evidence="1">
    <location>
        <begin position="416"/>
        <end position="481"/>
    </location>
</feature>
<reference evidence="3 4" key="1">
    <citation type="journal article" date="2023" name="Commun. Biol.">
        <title>Genome analysis of Parmales, the sister group of diatoms, reveals the evolutionary specialization of diatoms from phago-mixotrophs to photoautotrophs.</title>
        <authorList>
            <person name="Ban H."/>
            <person name="Sato S."/>
            <person name="Yoshikawa S."/>
            <person name="Yamada K."/>
            <person name="Nakamura Y."/>
            <person name="Ichinomiya M."/>
            <person name="Sato N."/>
            <person name="Blanc-Mathieu R."/>
            <person name="Endo H."/>
            <person name="Kuwata A."/>
            <person name="Ogata H."/>
        </authorList>
    </citation>
    <scope>NUCLEOTIDE SEQUENCE [LARGE SCALE GENOMIC DNA]</scope>
</reference>
<feature type="compositionally biased region" description="Basic and acidic residues" evidence="1">
    <location>
        <begin position="161"/>
        <end position="176"/>
    </location>
</feature>
<comment type="caution">
    <text evidence="3">The sequence shown here is derived from an EMBL/GenBank/DDBJ whole genome shotgun (WGS) entry which is preliminary data.</text>
</comment>